<feature type="domain" description="PORR" evidence="1">
    <location>
        <begin position="20"/>
        <end position="162"/>
    </location>
</feature>
<dbReference type="GO" id="GO:0003723">
    <property type="term" value="F:RNA binding"/>
    <property type="evidence" value="ECO:0007669"/>
    <property type="project" value="InterPro"/>
</dbReference>
<dbReference type="InterPro" id="IPR045040">
    <property type="entry name" value="PORR_fam"/>
</dbReference>
<comment type="caution">
    <text evidence="2">The sequence shown here is derived from an EMBL/GenBank/DDBJ whole genome shotgun (WGS) entry which is preliminary data.</text>
</comment>
<gene>
    <name evidence="2" type="ORF">Ahy_A08g037463</name>
</gene>
<proteinExistence type="predicted"/>
<dbReference type="AlphaFoldDB" id="A0A445BQU7"/>
<accession>A0A445BQU7</accession>
<evidence type="ECO:0000259" key="1">
    <source>
        <dbReference type="Pfam" id="PF11955"/>
    </source>
</evidence>
<keyword evidence="3" id="KW-1185">Reference proteome</keyword>
<dbReference type="Pfam" id="PF11955">
    <property type="entry name" value="PORR"/>
    <property type="match status" value="1"/>
</dbReference>
<dbReference type="EMBL" id="SDMP01000008">
    <property type="protein sequence ID" value="RYR41069.1"/>
    <property type="molecule type" value="Genomic_DNA"/>
</dbReference>
<dbReference type="PANTHER" id="PTHR31476">
    <property type="entry name" value="PROTEIN WHAT'S THIS FACTOR 1 HOMOLOG, CHLOROPLASTIC"/>
    <property type="match status" value="1"/>
</dbReference>
<dbReference type="STRING" id="3818.A0A445BQU7"/>
<dbReference type="PANTHER" id="PTHR31476:SF19">
    <property type="entry name" value="UBIQUITIN CARBOXYL-TERMINAL HYDROLASE FAMILY PROTEIN"/>
    <property type="match status" value="1"/>
</dbReference>
<protein>
    <recommendedName>
        <fullName evidence="1">PORR domain-containing protein</fullName>
    </recommendedName>
</protein>
<sequence length="201" mass="23090">MEIAETDVLCKFSLPVLVNNALSFKNEIVSSTSKSLSLYNASLLKEPLNLSMTTTKFIDKYHCIFMQFQLDRGFPPHVKLTPHALCLHKEEMDIHKCLINCVDIVHRIARLLMLAGMGKLPLYVIEKLKWDLDLPHDYVKTLLADYPNYFDVCSIEDPLSEKVVLIRKHPLMGMRLRITQKRGRRRSQALIVADVGATVRR</sequence>
<organism evidence="2 3">
    <name type="scientific">Arachis hypogaea</name>
    <name type="common">Peanut</name>
    <dbReference type="NCBI Taxonomy" id="3818"/>
    <lineage>
        <taxon>Eukaryota</taxon>
        <taxon>Viridiplantae</taxon>
        <taxon>Streptophyta</taxon>
        <taxon>Embryophyta</taxon>
        <taxon>Tracheophyta</taxon>
        <taxon>Spermatophyta</taxon>
        <taxon>Magnoliopsida</taxon>
        <taxon>eudicotyledons</taxon>
        <taxon>Gunneridae</taxon>
        <taxon>Pentapetalae</taxon>
        <taxon>rosids</taxon>
        <taxon>fabids</taxon>
        <taxon>Fabales</taxon>
        <taxon>Fabaceae</taxon>
        <taxon>Papilionoideae</taxon>
        <taxon>50 kb inversion clade</taxon>
        <taxon>dalbergioids sensu lato</taxon>
        <taxon>Dalbergieae</taxon>
        <taxon>Pterocarpus clade</taxon>
        <taxon>Arachis</taxon>
    </lineage>
</organism>
<reference evidence="2 3" key="1">
    <citation type="submission" date="2019-01" db="EMBL/GenBank/DDBJ databases">
        <title>Sequencing of cultivated peanut Arachis hypogaea provides insights into genome evolution and oil improvement.</title>
        <authorList>
            <person name="Chen X."/>
        </authorList>
    </citation>
    <scope>NUCLEOTIDE SEQUENCE [LARGE SCALE GENOMIC DNA]</scope>
    <source>
        <strain evidence="3">cv. Fuhuasheng</strain>
        <tissue evidence="2">Leaves</tissue>
    </source>
</reference>
<dbReference type="InterPro" id="IPR021099">
    <property type="entry name" value="PORR_domain"/>
</dbReference>
<name>A0A445BQU7_ARAHY</name>
<evidence type="ECO:0000313" key="2">
    <source>
        <dbReference type="EMBL" id="RYR41069.1"/>
    </source>
</evidence>
<evidence type="ECO:0000313" key="3">
    <source>
        <dbReference type="Proteomes" id="UP000289738"/>
    </source>
</evidence>
<dbReference type="Proteomes" id="UP000289738">
    <property type="component" value="Chromosome A08"/>
</dbReference>